<evidence type="ECO:0000256" key="4">
    <source>
        <dbReference type="ARBA" id="ARBA00022692"/>
    </source>
</evidence>
<protein>
    <submittedName>
        <fullName evidence="11">Glutamate receptor ionotropic, NMDA 1-like 6</fullName>
    </submittedName>
</protein>
<evidence type="ECO:0000256" key="6">
    <source>
        <dbReference type="ARBA" id="ARBA00023136"/>
    </source>
</evidence>
<sequence length="539" mass="61262">IGSLRTYVSLEGASHRLPQTTTGTHIDLTETWETEEASPVSLHVSYRMSRDGKCLKIAANFRTYYTDFSEPLFMDDFVVTYKRPVLEADLQGFIKPFTPLLWVLVLVSVVVTFAFTWGVFKASHLLHYTRVEGEGTGVTEERKGGDLIYTAEKSILWTYSLLVGQSVPWEPQRAWVRVLPGFWLLTTLILGSVYRSNLKAMLIMPKVRLPFNTIQELEATGISLCVPEGNAVHQAIMEADVTSKLGSLKKQLIVPVDMVKAAKDSKEGDFACSTPLFIVMFYLNLYKLTDGECILYIMSERILGARSMVFMMPKGSPLKTRVDRVCHVGRPHFLPGADHWSTMRRRTSGDMMMMKKRKGAYSLKFINRCLPGVLEEMSELCDIDVDFETPLKVIGINLVVVLFSAIVCMAKIFEDVSQIIYFEPLICNIFLLVLLCETSSSLMDKYDDLLLVLRKKIRHHMRFQTRGEYEHLLLMRKLLLESPPEVMTFGGYRTNRSLLVTTLGFVVSYALLVDQIANRRSESDKGYFDQLLLTVKNLT</sequence>
<evidence type="ECO:0000313" key="11">
    <source>
        <dbReference type="EMBL" id="KAG7176303.1"/>
    </source>
</evidence>
<evidence type="ECO:0000256" key="2">
    <source>
        <dbReference type="ARBA" id="ARBA00008685"/>
    </source>
</evidence>
<keyword evidence="3" id="KW-1003">Cell membrane</keyword>
<dbReference type="GO" id="GO:0015276">
    <property type="term" value="F:ligand-gated monoatomic ion channel activity"/>
    <property type="evidence" value="ECO:0007669"/>
    <property type="project" value="InterPro"/>
</dbReference>
<dbReference type="EMBL" id="JAHLQT010003582">
    <property type="protein sequence ID" value="KAG7176303.1"/>
    <property type="molecule type" value="Genomic_DNA"/>
</dbReference>
<dbReference type="GO" id="GO:0005886">
    <property type="term" value="C:plasma membrane"/>
    <property type="evidence" value="ECO:0007669"/>
    <property type="project" value="UniProtKB-SubCell"/>
</dbReference>
<dbReference type="Gene3D" id="1.10.287.70">
    <property type="match status" value="1"/>
</dbReference>
<dbReference type="InterPro" id="IPR052192">
    <property type="entry name" value="Insect_Ionotropic_Sensory_Rcpt"/>
</dbReference>
<comment type="similarity">
    <text evidence="2">Belongs to the glutamate-gated ion channel (TC 1.A.10.1) family.</text>
</comment>
<dbReference type="PANTHER" id="PTHR42643:SF24">
    <property type="entry name" value="IONOTROPIC RECEPTOR 60A"/>
    <property type="match status" value="1"/>
</dbReference>
<feature type="domain" description="Ionotropic glutamate receptor C-terminal" evidence="10">
    <location>
        <begin position="101"/>
        <end position="226"/>
    </location>
</feature>
<dbReference type="Proteomes" id="UP000747542">
    <property type="component" value="Unassembled WGS sequence"/>
</dbReference>
<evidence type="ECO:0000256" key="8">
    <source>
        <dbReference type="ARBA" id="ARBA00023180"/>
    </source>
</evidence>
<keyword evidence="6 9" id="KW-0472">Membrane</keyword>
<dbReference type="PANTHER" id="PTHR42643">
    <property type="entry name" value="IONOTROPIC RECEPTOR 20A-RELATED"/>
    <property type="match status" value="1"/>
</dbReference>
<evidence type="ECO:0000256" key="3">
    <source>
        <dbReference type="ARBA" id="ARBA00022475"/>
    </source>
</evidence>
<feature type="transmembrane region" description="Helical" evidence="9">
    <location>
        <begin position="100"/>
        <end position="120"/>
    </location>
</feature>
<keyword evidence="4 9" id="KW-0812">Transmembrane</keyword>
<dbReference type="GO" id="GO:0050906">
    <property type="term" value="P:detection of stimulus involved in sensory perception"/>
    <property type="evidence" value="ECO:0007669"/>
    <property type="project" value="UniProtKB-ARBA"/>
</dbReference>
<accession>A0A8J5NBA0</accession>
<feature type="non-terminal residue" evidence="11">
    <location>
        <position position="539"/>
    </location>
</feature>
<organism evidence="11 12">
    <name type="scientific">Homarus americanus</name>
    <name type="common">American lobster</name>
    <dbReference type="NCBI Taxonomy" id="6706"/>
    <lineage>
        <taxon>Eukaryota</taxon>
        <taxon>Metazoa</taxon>
        <taxon>Ecdysozoa</taxon>
        <taxon>Arthropoda</taxon>
        <taxon>Crustacea</taxon>
        <taxon>Multicrustacea</taxon>
        <taxon>Malacostraca</taxon>
        <taxon>Eumalacostraca</taxon>
        <taxon>Eucarida</taxon>
        <taxon>Decapoda</taxon>
        <taxon>Pleocyemata</taxon>
        <taxon>Astacidea</taxon>
        <taxon>Nephropoidea</taxon>
        <taxon>Nephropidae</taxon>
        <taxon>Homarus</taxon>
    </lineage>
</organism>
<name>A0A8J5NBA0_HOMAM</name>
<dbReference type="InterPro" id="IPR001320">
    <property type="entry name" value="Iontro_rcpt_C"/>
</dbReference>
<feature type="non-terminal residue" evidence="11">
    <location>
        <position position="1"/>
    </location>
</feature>
<reference evidence="11" key="1">
    <citation type="journal article" date="2021" name="Sci. Adv.">
        <title>The American lobster genome reveals insights on longevity, neural, and immune adaptations.</title>
        <authorList>
            <person name="Polinski J.M."/>
            <person name="Zimin A.V."/>
            <person name="Clark K.F."/>
            <person name="Kohn A.B."/>
            <person name="Sadowski N."/>
            <person name="Timp W."/>
            <person name="Ptitsyn A."/>
            <person name="Khanna P."/>
            <person name="Romanova D.Y."/>
            <person name="Williams P."/>
            <person name="Greenwood S.J."/>
            <person name="Moroz L.L."/>
            <person name="Walt D.R."/>
            <person name="Bodnar A.G."/>
        </authorList>
    </citation>
    <scope>NUCLEOTIDE SEQUENCE</scope>
    <source>
        <strain evidence="11">GMGI-L3</strain>
    </source>
</reference>
<dbReference type="Pfam" id="PF00060">
    <property type="entry name" value="Lig_chan"/>
    <property type="match status" value="1"/>
</dbReference>
<evidence type="ECO:0000256" key="9">
    <source>
        <dbReference type="SAM" id="Phobius"/>
    </source>
</evidence>
<gene>
    <name evidence="11" type="primary">Grin1-L6</name>
    <name evidence="11" type="ORF">Hamer_G009090</name>
</gene>
<evidence type="ECO:0000256" key="5">
    <source>
        <dbReference type="ARBA" id="ARBA00022989"/>
    </source>
</evidence>
<evidence type="ECO:0000259" key="10">
    <source>
        <dbReference type="Pfam" id="PF00060"/>
    </source>
</evidence>
<dbReference type="AlphaFoldDB" id="A0A8J5NBA0"/>
<comment type="caution">
    <text evidence="11">The sequence shown here is derived from an EMBL/GenBank/DDBJ whole genome shotgun (WGS) entry which is preliminary data.</text>
</comment>
<feature type="transmembrane region" description="Helical" evidence="9">
    <location>
        <begin position="174"/>
        <end position="194"/>
    </location>
</feature>
<keyword evidence="12" id="KW-1185">Reference proteome</keyword>
<comment type="subcellular location">
    <subcellularLocation>
        <location evidence="1">Cell membrane</location>
        <topology evidence="1">Multi-pass membrane protein</topology>
    </subcellularLocation>
</comment>
<evidence type="ECO:0000313" key="12">
    <source>
        <dbReference type="Proteomes" id="UP000747542"/>
    </source>
</evidence>
<keyword evidence="7 11" id="KW-0675">Receptor</keyword>
<dbReference type="SUPFAM" id="SSF53850">
    <property type="entry name" value="Periplasmic binding protein-like II"/>
    <property type="match status" value="1"/>
</dbReference>
<evidence type="ECO:0000256" key="7">
    <source>
        <dbReference type="ARBA" id="ARBA00023170"/>
    </source>
</evidence>
<evidence type="ECO:0000256" key="1">
    <source>
        <dbReference type="ARBA" id="ARBA00004651"/>
    </source>
</evidence>
<keyword evidence="8" id="KW-0325">Glycoprotein</keyword>
<proteinExistence type="inferred from homology"/>
<keyword evidence="5 9" id="KW-1133">Transmembrane helix</keyword>